<dbReference type="Proteomes" id="UP000295304">
    <property type="component" value="Unassembled WGS sequence"/>
</dbReference>
<dbReference type="OrthoDB" id="7855510at2"/>
<keyword evidence="1" id="KW-1133">Transmembrane helix</keyword>
<dbReference type="InterPro" id="IPR008407">
    <property type="entry name" value="Brnchd-chn_aa_trnsp_AzlD"/>
</dbReference>
<feature type="transmembrane region" description="Helical" evidence="1">
    <location>
        <begin position="39"/>
        <end position="61"/>
    </location>
</feature>
<evidence type="ECO:0000256" key="1">
    <source>
        <dbReference type="SAM" id="Phobius"/>
    </source>
</evidence>
<sequence length="109" mass="11491">MIALNDHWPWIVLACSALATYASRFLGAALSGRISPQSAAFAWVSCVTYALLAALIVRMILFPMGALASTGLGTRLGTAAIAFIVFAVSRGNLLLSLTIGVGVFVYVLW</sequence>
<proteinExistence type="predicted"/>
<feature type="transmembrane region" description="Helical" evidence="1">
    <location>
        <begin position="81"/>
        <end position="108"/>
    </location>
</feature>
<name>A0A4R3JBZ7_9PROT</name>
<comment type="caution">
    <text evidence="2">The sequence shown here is derived from an EMBL/GenBank/DDBJ whole genome shotgun (WGS) entry which is preliminary data.</text>
</comment>
<evidence type="ECO:0000313" key="2">
    <source>
        <dbReference type="EMBL" id="TCS63559.1"/>
    </source>
</evidence>
<gene>
    <name evidence="2" type="ORF">EDD55_103182</name>
</gene>
<organism evidence="2 3">
    <name type="scientific">Varunaivibrio sulfuroxidans</name>
    <dbReference type="NCBI Taxonomy" id="1773489"/>
    <lineage>
        <taxon>Bacteria</taxon>
        <taxon>Pseudomonadati</taxon>
        <taxon>Pseudomonadota</taxon>
        <taxon>Alphaproteobacteria</taxon>
        <taxon>Rhodospirillales</taxon>
        <taxon>Magnetovibrionaceae</taxon>
        <taxon>Varunaivibrio</taxon>
    </lineage>
</organism>
<keyword evidence="1" id="KW-0472">Membrane</keyword>
<evidence type="ECO:0000313" key="3">
    <source>
        <dbReference type="Proteomes" id="UP000295304"/>
    </source>
</evidence>
<keyword evidence="1" id="KW-0812">Transmembrane</keyword>
<keyword evidence="3" id="KW-1185">Reference proteome</keyword>
<feature type="transmembrane region" description="Helical" evidence="1">
    <location>
        <begin position="7"/>
        <end position="27"/>
    </location>
</feature>
<dbReference type="RefSeq" id="WP_132938532.1">
    <property type="nucleotide sequence ID" value="NZ_CP119676.1"/>
</dbReference>
<accession>A0A4R3JBZ7</accession>
<dbReference type="AlphaFoldDB" id="A0A4R3JBZ7"/>
<dbReference type="Pfam" id="PF05437">
    <property type="entry name" value="AzlD"/>
    <property type="match status" value="1"/>
</dbReference>
<reference evidence="2 3" key="1">
    <citation type="submission" date="2019-03" db="EMBL/GenBank/DDBJ databases">
        <title>Genomic Encyclopedia of Type Strains, Phase IV (KMG-IV): sequencing the most valuable type-strain genomes for metagenomic binning, comparative biology and taxonomic classification.</title>
        <authorList>
            <person name="Goeker M."/>
        </authorList>
    </citation>
    <scope>NUCLEOTIDE SEQUENCE [LARGE SCALE GENOMIC DNA]</scope>
    <source>
        <strain evidence="2 3">DSM 101688</strain>
    </source>
</reference>
<protein>
    <submittedName>
        <fullName evidence="2">Branched-subunit amino acid transport protein AzlD</fullName>
    </submittedName>
</protein>
<dbReference type="EMBL" id="SLZW01000003">
    <property type="protein sequence ID" value="TCS63559.1"/>
    <property type="molecule type" value="Genomic_DNA"/>
</dbReference>